<evidence type="ECO:0000313" key="1">
    <source>
        <dbReference type="EMBL" id="MBB4913556.1"/>
    </source>
</evidence>
<name>A0A7W7QI67_9ACTN</name>
<accession>A0A7W7QI67</accession>
<dbReference type="RefSeq" id="WP_184712317.1">
    <property type="nucleotide sequence ID" value="NZ_JACHJP010000001.1"/>
</dbReference>
<dbReference type="AlphaFoldDB" id="A0A7W7QI67"/>
<dbReference type="EMBL" id="JACHJP010000001">
    <property type="protein sequence ID" value="MBB4913556.1"/>
    <property type="molecule type" value="Genomic_DNA"/>
</dbReference>
<proteinExistence type="predicted"/>
<keyword evidence="2" id="KW-1185">Reference proteome</keyword>
<reference evidence="1 2" key="1">
    <citation type="submission" date="2020-08" db="EMBL/GenBank/DDBJ databases">
        <title>Genomic Encyclopedia of Type Strains, Phase III (KMG-III): the genomes of soil and plant-associated and newly described type strains.</title>
        <authorList>
            <person name="Whitman W."/>
        </authorList>
    </citation>
    <scope>NUCLEOTIDE SEQUENCE [LARGE SCALE GENOMIC DNA]</scope>
    <source>
        <strain evidence="1 2">CECT 8840</strain>
    </source>
</reference>
<gene>
    <name evidence="1" type="ORF">FHS44_000628</name>
</gene>
<sequence length="448" mass="49026">MTNQRSLLKVLLARRHLTTRAAFAAEYDKVARQVDRTLIGTAPSREQFTRWLACKVKTLPRADHCRVLERMFPGHSAQELLSPYDPVVAFPDTGDSPHGEEKSTNRREIFRLGATAMAVGLVENVWNGPDLLEQALDLGSVSEGRLVLLEQEAERLGQRVVKVPPASLLQETLLSLSSVRELLGQRQPAHVQQRLARVGAQLATVVGEILFNSNQFPLARRWYLAAARAALEAGDGYLSDIALAGAAYLPTYAGEPREVLAHVLPRLEQNPSPSPAVAWLWGFAAKAHAALGHRDAFERAIDASRTALERSPADSVRPGIFSFLPEKLSFYEARGRVDLRDAPGAADAAARALAAYDLTDTTEPALVRFEHASALVQTGETEEACRIALGAVTDRHTFLSVSVMTRAHEFGTLLPPQSPEAHQWRDVLTGFESSETLPTPLPASRTHL</sequence>
<protein>
    <submittedName>
        <fullName evidence="1">Tetratricopeptide (TPR) repeat protein</fullName>
    </submittedName>
</protein>
<evidence type="ECO:0000313" key="2">
    <source>
        <dbReference type="Proteomes" id="UP000552644"/>
    </source>
</evidence>
<organism evidence="1 2">
    <name type="scientific">Streptosporangium saharense</name>
    <dbReference type="NCBI Taxonomy" id="1706840"/>
    <lineage>
        <taxon>Bacteria</taxon>
        <taxon>Bacillati</taxon>
        <taxon>Actinomycetota</taxon>
        <taxon>Actinomycetes</taxon>
        <taxon>Streptosporangiales</taxon>
        <taxon>Streptosporangiaceae</taxon>
        <taxon>Streptosporangium</taxon>
    </lineage>
</organism>
<dbReference type="Proteomes" id="UP000552644">
    <property type="component" value="Unassembled WGS sequence"/>
</dbReference>
<comment type="caution">
    <text evidence="1">The sequence shown here is derived from an EMBL/GenBank/DDBJ whole genome shotgun (WGS) entry which is preliminary data.</text>
</comment>